<keyword evidence="3 8" id="KW-0813">Transport</keyword>
<dbReference type="RefSeq" id="WP_091431010.1">
    <property type="nucleotide sequence ID" value="NZ_FOJB01000001.1"/>
</dbReference>
<comment type="similarity">
    <text evidence="2 8">Belongs to the CorA metal ion transporter (MIT) (TC 1.A.35) family.</text>
</comment>
<dbReference type="InterPro" id="IPR002523">
    <property type="entry name" value="MgTranspt_CorA/ZnTranspt_ZntB"/>
</dbReference>
<dbReference type="Pfam" id="PF01544">
    <property type="entry name" value="CorA"/>
    <property type="match status" value="1"/>
</dbReference>
<gene>
    <name evidence="8" type="primary">corA</name>
    <name evidence="9" type="ORF">SAMN05444851_2508</name>
</gene>
<evidence type="ECO:0000256" key="4">
    <source>
        <dbReference type="ARBA" id="ARBA00022475"/>
    </source>
</evidence>
<dbReference type="PANTHER" id="PTHR46494">
    <property type="entry name" value="CORA FAMILY METAL ION TRANSPORTER (EUROFUNG)"/>
    <property type="match status" value="1"/>
</dbReference>
<feature type="transmembrane region" description="Helical" evidence="8">
    <location>
        <begin position="301"/>
        <end position="320"/>
    </location>
</feature>
<dbReference type="Proteomes" id="UP000199650">
    <property type="component" value="Unassembled WGS sequence"/>
</dbReference>
<name>A0A1I0QFA4_9RHOB</name>
<dbReference type="OrthoDB" id="9803416at2"/>
<sequence length="375" mass="41924">MKTPIHRNKLFSALRDVQDRRNTRRSFGIGTSPVAIEPPGDAAETTVAWHSYGTDGYSVEASEPAPGDDRLLWIDICGLRDHARIAEVAASCGLSDLAIADLFHVDQRAHTDSDGDLVLTVLRMPVAGPPFEADQITLVLGAGFVLTIREGPRDCLGSVRKRLAGGTGRIRTSSGYLFYALIDAIVDTYFPILERYGDLVEGLEQRILASPGDDAMRDIHLLKRELLDIRHALWPMREALAALQRDDTPQIDEPVLPFLRDCSDHAFQLLDMVEVYRETAQGLVDLQLSSLSNRMNEVMKMLTMIATIFIPMTFIAGLYGMNFDRASPYNLPELGWRFGYLYAIGLMVVSASTMLFVFWRLGWIFGKKRRSRADD</sequence>
<keyword evidence="8" id="KW-0406">Ion transport</keyword>
<evidence type="ECO:0000313" key="9">
    <source>
        <dbReference type="EMBL" id="SEW25777.1"/>
    </source>
</evidence>
<protein>
    <recommendedName>
        <fullName evidence="8">Magnesium transport protein CorA</fullName>
    </recommendedName>
</protein>
<accession>A0A1I0QFA4</accession>
<dbReference type="GO" id="GO:0015095">
    <property type="term" value="F:magnesium ion transmembrane transporter activity"/>
    <property type="evidence" value="ECO:0007669"/>
    <property type="project" value="UniProtKB-UniRule"/>
</dbReference>
<proteinExistence type="inferred from homology"/>
<dbReference type="STRING" id="1173584.SAMN05444851_2508"/>
<feature type="transmembrane region" description="Helical" evidence="8">
    <location>
        <begin position="340"/>
        <end position="362"/>
    </location>
</feature>
<dbReference type="InterPro" id="IPR045863">
    <property type="entry name" value="CorA_TM1_TM2"/>
</dbReference>
<keyword evidence="5 8" id="KW-0812">Transmembrane</keyword>
<evidence type="ECO:0000256" key="6">
    <source>
        <dbReference type="ARBA" id="ARBA00022989"/>
    </source>
</evidence>
<dbReference type="SUPFAM" id="SSF143865">
    <property type="entry name" value="CorA soluble domain-like"/>
    <property type="match status" value="1"/>
</dbReference>
<dbReference type="CDD" id="cd12828">
    <property type="entry name" value="TmCorA-like_1"/>
    <property type="match status" value="1"/>
</dbReference>
<dbReference type="FunFam" id="1.20.58.340:FF:000012">
    <property type="entry name" value="Magnesium transport protein CorA"/>
    <property type="match status" value="1"/>
</dbReference>
<evidence type="ECO:0000256" key="1">
    <source>
        <dbReference type="ARBA" id="ARBA00004651"/>
    </source>
</evidence>
<dbReference type="GO" id="GO:0050897">
    <property type="term" value="F:cobalt ion binding"/>
    <property type="evidence" value="ECO:0007669"/>
    <property type="project" value="TreeGrafter"/>
</dbReference>
<dbReference type="SUPFAM" id="SSF144083">
    <property type="entry name" value="Magnesium transport protein CorA, transmembrane region"/>
    <property type="match status" value="1"/>
</dbReference>
<dbReference type="GO" id="GO:0015087">
    <property type="term" value="F:cobalt ion transmembrane transporter activity"/>
    <property type="evidence" value="ECO:0007669"/>
    <property type="project" value="UniProtKB-UniRule"/>
</dbReference>
<evidence type="ECO:0000256" key="7">
    <source>
        <dbReference type="ARBA" id="ARBA00023136"/>
    </source>
</evidence>
<keyword evidence="7 8" id="KW-0472">Membrane</keyword>
<reference evidence="9 10" key="1">
    <citation type="submission" date="2016-10" db="EMBL/GenBank/DDBJ databases">
        <authorList>
            <person name="de Groot N.N."/>
        </authorList>
    </citation>
    <scope>NUCLEOTIDE SEQUENCE [LARGE SCALE GENOMIC DNA]</scope>
    <source>
        <strain evidence="9 10">DSM 29439</strain>
    </source>
</reference>
<evidence type="ECO:0000256" key="2">
    <source>
        <dbReference type="ARBA" id="ARBA00009765"/>
    </source>
</evidence>
<dbReference type="EMBL" id="FOJB01000001">
    <property type="protein sequence ID" value="SEW25777.1"/>
    <property type="molecule type" value="Genomic_DNA"/>
</dbReference>
<dbReference type="AlphaFoldDB" id="A0A1I0QFA4"/>
<dbReference type="GO" id="GO:0000287">
    <property type="term" value="F:magnesium ion binding"/>
    <property type="evidence" value="ECO:0007669"/>
    <property type="project" value="TreeGrafter"/>
</dbReference>
<comment type="function">
    <text evidence="8">Mediates influx of magnesium ions.</text>
</comment>
<organism evidence="9 10">
    <name type="scientific">Aliiroseovarius sediminilitoris</name>
    <dbReference type="NCBI Taxonomy" id="1173584"/>
    <lineage>
        <taxon>Bacteria</taxon>
        <taxon>Pseudomonadati</taxon>
        <taxon>Pseudomonadota</taxon>
        <taxon>Alphaproteobacteria</taxon>
        <taxon>Rhodobacterales</taxon>
        <taxon>Paracoccaceae</taxon>
        <taxon>Aliiroseovarius</taxon>
    </lineage>
</organism>
<dbReference type="GO" id="GO:0005886">
    <property type="term" value="C:plasma membrane"/>
    <property type="evidence" value="ECO:0007669"/>
    <property type="project" value="UniProtKB-SubCell"/>
</dbReference>
<dbReference type="InterPro" id="IPR004488">
    <property type="entry name" value="Mg/Co-transport_prot_CorA"/>
</dbReference>
<dbReference type="PANTHER" id="PTHR46494:SF1">
    <property type="entry name" value="CORA FAMILY METAL ION TRANSPORTER (EUROFUNG)"/>
    <property type="match status" value="1"/>
</dbReference>
<keyword evidence="6 8" id="KW-1133">Transmembrane helix</keyword>
<keyword evidence="8" id="KW-0460">Magnesium</keyword>
<evidence type="ECO:0000256" key="5">
    <source>
        <dbReference type="ARBA" id="ARBA00022692"/>
    </source>
</evidence>
<evidence type="ECO:0000313" key="10">
    <source>
        <dbReference type="Proteomes" id="UP000199650"/>
    </source>
</evidence>
<dbReference type="Gene3D" id="3.30.460.20">
    <property type="entry name" value="CorA soluble domain-like"/>
    <property type="match status" value="1"/>
</dbReference>
<keyword evidence="10" id="KW-1185">Reference proteome</keyword>
<dbReference type="NCBIfam" id="TIGR00383">
    <property type="entry name" value="corA"/>
    <property type="match status" value="1"/>
</dbReference>
<comment type="subcellular location">
    <subcellularLocation>
        <location evidence="1">Cell membrane</location>
        <topology evidence="1">Multi-pass membrane protein</topology>
    </subcellularLocation>
    <subcellularLocation>
        <location evidence="8">Membrane</location>
        <topology evidence="8">Multi-pass membrane protein</topology>
    </subcellularLocation>
</comment>
<evidence type="ECO:0000256" key="8">
    <source>
        <dbReference type="RuleBase" id="RU362010"/>
    </source>
</evidence>
<keyword evidence="4 8" id="KW-1003">Cell membrane</keyword>
<dbReference type="InterPro" id="IPR045861">
    <property type="entry name" value="CorA_cytoplasmic_dom"/>
</dbReference>
<dbReference type="Gene3D" id="1.20.58.340">
    <property type="entry name" value="Magnesium transport protein CorA, transmembrane region"/>
    <property type="match status" value="2"/>
</dbReference>
<evidence type="ECO:0000256" key="3">
    <source>
        <dbReference type="ARBA" id="ARBA00022448"/>
    </source>
</evidence>